<sequence>MKTIVIVQARMGSTRLPGKVLKQLGNSNTLTYVLERCKKIEGVSEVIVATSDLNKDDVISKWCEKNGIACFRGSENNVLDRYIKAAMNYEPDYIIRVTADCPFVDYHMASEMVRKIEKNQVDIFDLKGELPRGLAPEIISFNALEYIQKNGKENRHKEHVTYYAYENKSEFKRSDFEVSEYKNRPSLRVTLDTLEDYEVLNKIALNFDDLLVPSEDVIKYLLENPEIARINAHIEQKKVK</sequence>
<dbReference type="CDD" id="cd02518">
    <property type="entry name" value="GT2_SpsF"/>
    <property type="match status" value="1"/>
</dbReference>
<dbReference type="RefSeq" id="WP_109349384.1">
    <property type="nucleotide sequence ID" value="NZ_BJUE01000034.1"/>
</dbReference>
<proteinExistence type="predicted"/>
<dbReference type="EMBL" id="SNZG01000012">
    <property type="protein sequence ID" value="TDR39260.1"/>
    <property type="molecule type" value="Genomic_DNA"/>
</dbReference>
<comment type="caution">
    <text evidence="1">The sequence shown here is derived from an EMBL/GenBank/DDBJ whole genome shotgun (WGS) entry which is preliminary data.</text>
</comment>
<evidence type="ECO:0000313" key="2">
    <source>
        <dbReference type="EMBL" id="TDR39260.1"/>
    </source>
</evidence>
<evidence type="ECO:0000313" key="1">
    <source>
        <dbReference type="EMBL" id="STX08805.1"/>
    </source>
</evidence>
<reference evidence="1 3" key="1">
    <citation type="submission" date="2018-06" db="EMBL/GenBank/DDBJ databases">
        <authorList>
            <consortium name="Pathogen Informatics"/>
            <person name="Doyle S."/>
        </authorList>
    </citation>
    <scope>NUCLEOTIDE SEQUENCE [LARGE SCALE GENOMIC DNA]</scope>
    <source>
        <strain evidence="1 3">NCTC10597</strain>
    </source>
</reference>
<evidence type="ECO:0000313" key="4">
    <source>
        <dbReference type="Proteomes" id="UP000294641"/>
    </source>
</evidence>
<reference evidence="2 4" key="2">
    <citation type="submission" date="2019-03" db="EMBL/GenBank/DDBJ databases">
        <title>Genomic Encyclopedia of Type Strains, Phase IV (KMG-IV): sequencing the most valuable type-strain genomes for metagenomic binning, comparative biology and taxonomic classification.</title>
        <authorList>
            <person name="Goeker M."/>
        </authorList>
    </citation>
    <scope>NUCLEOTIDE SEQUENCE [LARGE SCALE GENOMIC DNA]</scope>
    <source>
        <strain evidence="2 4">DSM 20580</strain>
    </source>
</reference>
<dbReference type="InterPro" id="IPR003329">
    <property type="entry name" value="Cytidylyl_trans"/>
</dbReference>
<dbReference type="Gene3D" id="3.90.550.10">
    <property type="entry name" value="Spore Coat Polysaccharide Biosynthesis Protein SpsA, Chain A"/>
    <property type="match status" value="1"/>
</dbReference>
<protein>
    <submittedName>
        <fullName evidence="1">3-deoxy-manno-octulosonate cytidylyltransferase</fullName>
        <ecNumber evidence="1">2.7.7.38</ecNumber>
    </submittedName>
    <submittedName>
        <fullName evidence="2">Spore coat polysaccharide biosynthesis protein SpsF</fullName>
    </submittedName>
</protein>
<dbReference type="Proteomes" id="UP000254330">
    <property type="component" value="Unassembled WGS sequence"/>
</dbReference>
<name>A0A8B4Q8G7_9BACL</name>
<organism evidence="1 3">
    <name type="scientific">Kurthia zopfii</name>
    <dbReference type="NCBI Taxonomy" id="1650"/>
    <lineage>
        <taxon>Bacteria</taxon>
        <taxon>Bacillati</taxon>
        <taxon>Bacillota</taxon>
        <taxon>Bacilli</taxon>
        <taxon>Bacillales</taxon>
        <taxon>Caryophanaceae</taxon>
        <taxon>Kurthia</taxon>
    </lineage>
</organism>
<dbReference type="PANTHER" id="PTHR42866">
    <property type="entry name" value="3-DEOXY-MANNO-OCTULOSONATE CYTIDYLYLTRANSFERASE"/>
    <property type="match status" value="1"/>
</dbReference>
<evidence type="ECO:0000313" key="3">
    <source>
        <dbReference type="Proteomes" id="UP000254330"/>
    </source>
</evidence>
<keyword evidence="1" id="KW-0808">Transferase</keyword>
<dbReference type="EMBL" id="UGNP01000001">
    <property type="protein sequence ID" value="STX08805.1"/>
    <property type="molecule type" value="Genomic_DNA"/>
</dbReference>
<dbReference type="Proteomes" id="UP000294641">
    <property type="component" value="Unassembled WGS sequence"/>
</dbReference>
<dbReference type="AlphaFoldDB" id="A0A8B4Q8G7"/>
<dbReference type="SUPFAM" id="SSF53448">
    <property type="entry name" value="Nucleotide-diphospho-sugar transferases"/>
    <property type="match status" value="1"/>
</dbReference>
<accession>A0A8B4Q8G7</accession>
<dbReference type="GO" id="GO:0005829">
    <property type="term" value="C:cytosol"/>
    <property type="evidence" value="ECO:0007669"/>
    <property type="project" value="TreeGrafter"/>
</dbReference>
<keyword evidence="1" id="KW-0548">Nucleotidyltransferase</keyword>
<keyword evidence="4" id="KW-1185">Reference proteome</keyword>
<dbReference type="EC" id="2.7.7.38" evidence="1"/>
<dbReference type="GO" id="GO:0008690">
    <property type="term" value="F:3-deoxy-manno-octulosonate cytidylyltransferase activity"/>
    <property type="evidence" value="ECO:0007669"/>
    <property type="project" value="UniProtKB-EC"/>
</dbReference>
<dbReference type="Pfam" id="PF02348">
    <property type="entry name" value="CTP_transf_3"/>
    <property type="match status" value="1"/>
</dbReference>
<dbReference type="PANTHER" id="PTHR42866:SF1">
    <property type="entry name" value="SPORE COAT POLYSACCHARIDE BIOSYNTHESIS PROTEIN SPSF"/>
    <property type="match status" value="1"/>
</dbReference>
<dbReference type="InterPro" id="IPR029044">
    <property type="entry name" value="Nucleotide-diphossugar_trans"/>
</dbReference>
<dbReference type="OrthoDB" id="9815559at2"/>
<gene>
    <name evidence="1" type="primary">kpsU</name>
    <name evidence="2" type="ORF">DFR61_11235</name>
    <name evidence="1" type="ORF">NCTC10597_00471</name>
</gene>